<gene>
    <name evidence="7" type="ORF">SLNSH_17845</name>
</gene>
<feature type="domain" description="FecR protein" evidence="6">
    <location>
        <begin position="67"/>
        <end position="162"/>
    </location>
</feature>
<dbReference type="Proteomes" id="UP000239772">
    <property type="component" value="Unassembled WGS sequence"/>
</dbReference>
<evidence type="ECO:0000256" key="5">
    <source>
        <dbReference type="SAM" id="SignalP"/>
    </source>
</evidence>
<dbReference type="PANTHER" id="PTHR38731">
    <property type="entry name" value="LIPL45-RELATED LIPOPROTEIN-RELATED"/>
    <property type="match status" value="1"/>
</dbReference>
<dbReference type="InterPro" id="IPR019734">
    <property type="entry name" value="TPR_rpt"/>
</dbReference>
<keyword evidence="3" id="KW-0998">Cell outer membrane</keyword>
<dbReference type="PROSITE" id="PS50005">
    <property type="entry name" value="TPR"/>
    <property type="match status" value="3"/>
</dbReference>
<accession>A0A2T1HPQ9</accession>
<keyword evidence="7" id="KW-0675">Receptor</keyword>
<evidence type="ECO:0000313" key="7">
    <source>
        <dbReference type="EMBL" id="PSC03648.1"/>
    </source>
</evidence>
<dbReference type="GO" id="GO:0009279">
    <property type="term" value="C:cell outer membrane"/>
    <property type="evidence" value="ECO:0007669"/>
    <property type="project" value="UniProtKB-SubCell"/>
</dbReference>
<proteinExistence type="predicted"/>
<dbReference type="SUPFAM" id="SSF56935">
    <property type="entry name" value="Porins"/>
    <property type="match status" value="1"/>
</dbReference>
<dbReference type="InterPro" id="IPR036942">
    <property type="entry name" value="Beta-barrel_TonB_sf"/>
</dbReference>
<keyword evidence="8" id="KW-1185">Reference proteome</keyword>
<feature type="repeat" description="TPR" evidence="4">
    <location>
        <begin position="547"/>
        <end position="580"/>
    </location>
</feature>
<feature type="signal peptide" evidence="5">
    <location>
        <begin position="1"/>
        <end position="24"/>
    </location>
</feature>
<dbReference type="Gene3D" id="2.40.170.20">
    <property type="entry name" value="TonB-dependent receptor, beta-barrel domain"/>
    <property type="match status" value="1"/>
</dbReference>
<evidence type="ECO:0000256" key="1">
    <source>
        <dbReference type="ARBA" id="ARBA00004442"/>
    </source>
</evidence>
<dbReference type="AlphaFoldDB" id="A0A2T1HPQ9"/>
<evidence type="ECO:0000256" key="4">
    <source>
        <dbReference type="PROSITE-ProRule" id="PRU00339"/>
    </source>
</evidence>
<feature type="repeat" description="TPR" evidence="4">
    <location>
        <begin position="445"/>
        <end position="478"/>
    </location>
</feature>
<dbReference type="EMBL" id="PVZS01000022">
    <property type="protein sequence ID" value="PSC03648.1"/>
    <property type="molecule type" value="Genomic_DNA"/>
</dbReference>
<keyword evidence="5" id="KW-0732">Signal</keyword>
<name>A0A2T1HPQ9_9HYPH</name>
<keyword evidence="4" id="KW-0802">TPR repeat</keyword>
<reference evidence="8" key="1">
    <citation type="submission" date="2018-03" db="EMBL/GenBank/DDBJ databases">
        <authorList>
            <person name="Sun L."/>
            <person name="Liu H."/>
            <person name="Chen W."/>
            <person name="Huang K."/>
            <person name="Liu W."/>
            <person name="Gao X."/>
        </authorList>
    </citation>
    <scope>NUCLEOTIDE SEQUENCE [LARGE SCALE GENOMIC DNA]</scope>
    <source>
        <strain evidence="8">SH9</strain>
    </source>
</reference>
<dbReference type="Gene3D" id="1.25.40.10">
    <property type="entry name" value="Tetratricopeptide repeat domain"/>
    <property type="match status" value="1"/>
</dbReference>
<dbReference type="Gene3D" id="2.60.120.1440">
    <property type="match status" value="1"/>
</dbReference>
<evidence type="ECO:0000259" key="6">
    <source>
        <dbReference type="Pfam" id="PF04773"/>
    </source>
</evidence>
<dbReference type="SMART" id="SM00028">
    <property type="entry name" value="TPR"/>
    <property type="match status" value="4"/>
</dbReference>
<sequence>MIRGAGFYAALAVAVCASASAARAEPVSRTDRALGSIVANKGGEELRLVRDEGWRPAEVRQDLLGGDTLRTNAIGNLGILFSDQTQIRVGPRSTLVLDQIAQGDRPTTVELPSGNVWARAARGGTGVVVKTPAAAATIRGTDWSLSVEGNRSSLIVIEGVVEFSNPQGSVIVRQGEGAVATLGSAPTKIILVQRKEREQMLLHLNLRDAFGWMPATPLGGRTLRAEKARIEETPAERRTSEDWLALAEMALGRDTRPVAANALAQARAKGLSGSQRARAELVAASLAALDRRWAEAAAGYKRAEAGLTGRRRVTAAYGAYIAASLADPRKRLPEPKVDAGDAYGALVRAFLSGFTVGLEEAARQAEEAEKRFPNDPLLTAFSAQVAYALDRRDAMRARVEKLNRLDPDDPIALLTRAMLKGDVDSDLDGALADLQRAAAAAPGDAQVWNAMGLVHDAKDAPLESEAALRRAIEVDPDDPVAYANLAIKLLDQSRVAEADALVEKALAIDPGFPAALTAKGRVFLQRGDSAKAVEYFLAGTAANPSYANGVLAAAVGYYMDGQVDLAIQQFDAAERLDPNDPVTALLRTAIAIDQMQADQAVENARESIRRFRARGGYFSPLAATKSGGSYMAEAFRLIGLDAWARYYGDRVFDPFSATGYFDAANARLGPTLLNTVPDLKNETFGADNQAFSLIMQGLLYDPLAVSGRAGRIDVIRRPFLDTELTAGTFTQNGRTGWTSSATVQGFSNLPYPTSFTASAGVLRTPGPNRREWDTSRVGSVFVGVAPSEADHFVAYGQYSQLDPYLNGLSLGPDGVMREPSTSGQGGLAWSHSFGYRNALNVGVFAGTAKTRSVTTTDTSFDLFGVGLPFPTVLSSYDQRRINFGTAAVNHAIGLGDFTLRYGVEGTTGRSAGYDALGVGIDIFGFRVGGVGATREDATFRSLLGFADVIWRPSDFFEMEAGLFSRATDSRVRSAGDVFTALVNGAPVDRPFSAQDRRLLGPRIGVAVSPWEGQWLRAAYRQDVEPLGNLTLAPVNTVGLAPNLLPSQFGGRTDSGILRWDAEWTKRFFTVVEYQHQDVRGLSIEVPYSQLGYGIEKARIDRVAATANVWLGYGIGLFGTVGATDSAIKDGLGAGLPVPYVPARFARAGLTFVHPSRIKFTLAETVVSGRRGDLAGTRIDDFATTDASLTWETQDRHLQLGVGVLNIFDEKAERVSGVIGARRTFTATATARF</sequence>
<evidence type="ECO:0000256" key="3">
    <source>
        <dbReference type="ARBA" id="ARBA00023237"/>
    </source>
</evidence>
<dbReference type="InterPro" id="IPR006860">
    <property type="entry name" value="FecR"/>
</dbReference>
<evidence type="ECO:0000256" key="2">
    <source>
        <dbReference type="ARBA" id="ARBA00023136"/>
    </source>
</evidence>
<dbReference type="InterPro" id="IPR011990">
    <property type="entry name" value="TPR-like_helical_dom_sf"/>
</dbReference>
<dbReference type="SUPFAM" id="SSF81901">
    <property type="entry name" value="HCP-like"/>
    <property type="match status" value="1"/>
</dbReference>
<feature type="repeat" description="TPR" evidence="4">
    <location>
        <begin position="513"/>
        <end position="546"/>
    </location>
</feature>
<keyword evidence="2" id="KW-0472">Membrane</keyword>
<comment type="caution">
    <text evidence="7">The sequence shown here is derived from an EMBL/GenBank/DDBJ whole genome shotgun (WGS) entry which is preliminary data.</text>
</comment>
<comment type="subcellular location">
    <subcellularLocation>
        <location evidence="1">Cell outer membrane</location>
    </subcellularLocation>
</comment>
<feature type="chain" id="PRO_5015554483" evidence="5">
    <location>
        <begin position="25"/>
        <end position="1232"/>
    </location>
</feature>
<organism evidence="7 8">
    <name type="scientific">Alsobacter soli</name>
    <dbReference type="NCBI Taxonomy" id="2109933"/>
    <lineage>
        <taxon>Bacteria</taxon>
        <taxon>Pseudomonadati</taxon>
        <taxon>Pseudomonadota</taxon>
        <taxon>Alphaproteobacteria</taxon>
        <taxon>Hyphomicrobiales</taxon>
        <taxon>Alsobacteraceae</taxon>
        <taxon>Alsobacter</taxon>
    </lineage>
</organism>
<protein>
    <submittedName>
        <fullName evidence="7">TonB-dependent receptor</fullName>
    </submittedName>
</protein>
<dbReference type="Pfam" id="PF04773">
    <property type="entry name" value="FecR"/>
    <property type="match status" value="1"/>
</dbReference>
<evidence type="ECO:0000313" key="8">
    <source>
        <dbReference type="Proteomes" id="UP000239772"/>
    </source>
</evidence>